<keyword evidence="6 11" id="KW-0274">FAD</keyword>
<comment type="pathway">
    <text evidence="2 11">Porphyrin-containing compound metabolism; protoporphyrin-IX biosynthesis; protoporphyrin-IX from protoporphyrinogen-IX: step 1/1.</text>
</comment>
<accession>A0ABR1F129</accession>
<evidence type="ECO:0000256" key="2">
    <source>
        <dbReference type="ARBA" id="ARBA00005073"/>
    </source>
</evidence>
<keyword evidence="5 11" id="KW-0285">Flavoprotein</keyword>
<evidence type="ECO:0000256" key="10">
    <source>
        <dbReference type="ARBA" id="ARBA00047554"/>
    </source>
</evidence>
<dbReference type="InterPro" id="IPR050464">
    <property type="entry name" value="Zeta_carotene_desat/Oxidored"/>
</dbReference>
<dbReference type="Pfam" id="PF01593">
    <property type="entry name" value="Amino_oxidase"/>
    <property type="match status" value="1"/>
</dbReference>
<proteinExistence type="inferred from homology"/>
<evidence type="ECO:0000256" key="11">
    <source>
        <dbReference type="RuleBase" id="RU367069"/>
    </source>
</evidence>
<organism evidence="13 14">
    <name type="scientific">Myxozyma melibiosi</name>
    <dbReference type="NCBI Taxonomy" id="54550"/>
    <lineage>
        <taxon>Eukaryota</taxon>
        <taxon>Fungi</taxon>
        <taxon>Dikarya</taxon>
        <taxon>Ascomycota</taxon>
        <taxon>Saccharomycotina</taxon>
        <taxon>Lipomycetes</taxon>
        <taxon>Lipomycetales</taxon>
        <taxon>Lipomycetaceae</taxon>
        <taxon>Myxozyma</taxon>
    </lineage>
</organism>
<keyword evidence="7 11" id="KW-0560">Oxidoreductase</keyword>
<dbReference type="InterPro" id="IPR036188">
    <property type="entry name" value="FAD/NAD-bd_sf"/>
</dbReference>
<dbReference type="RefSeq" id="XP_064766583.1">
    <property type="nucleotide sequence ID" value="XM_064914545.1"/>
</dbReference>
<dbReference type="InterPro" id="IPR002937">
    <property type="entry name" value="Amino_oxidase"/>
</dbReference>
<comment type="function">
    <text evidence="1 11">Catalyzes the 6-electron oxidation of protoporphyrinogen-IX to form protoporphyrin-IX.</text>
</comment>
<evidence type="ECO:0000256" key="1">
    <source>
        <dbReference type="ARBA" id="ARBA00002600"/>
    </source>
</evidence>
<evidence type="ECO:0000256" key="8">
    <source>
        <dbReference type="ARBA" id="ARBA00023133"/>
    </source>
</evidence>
<comment type="subcellular location">
    <subcellularLocation>
        <location evidence="11">Mitochondrion inner membrane</location>
    </subcellularLocation>
</comment>
<evidence type="ECO:0000256" key="4">
    <source>
        <dbReference type="ARBA" id="ARBA00012867"/>
    </source>
</evidence>
<evidence type="ECO:0000256" key="3">
    <source>
        <dbReference type="ARBA" id="ARBA00010551"/>
    </source>
</evidence>
<name>A0ABR1F129_9ASCO</name>
<dbReference type="SUPFAM" id="SSF54373">
    <property type="entry name" value="FAD-linked reductases, C-terminal domain"/>
    <property type="match status" value="1"/>
</dbReference>
<evidence type="ECO:0000256" key="6">
    <source>
        <dbReference type="ARBA" id="ARBA00022827"/>
    </source>
</evidence>
<dbReference type="PANTHER" id="PTHR42923">
    <property type="entry name" value="PROTOPORPHYRINOGEN OXIDASE"/>
    <property type="match status" value="1"/>
</dbReference>
<evidence type="ECO:0000256" key="9">
    <source>
        <dbReference type="ARBA" id="ARBA00023244"/>
    </source>
</evidence>
<comment type="cofactor">
    <cofactor evidence="11">
        <name>FAD</name>
        <dbReference type="ChEBI" id="CHEBI:57692"/>
    </cofactor>
    <text evidence="11">Binds 1 FAD per subunit.</text>
</comment>
<feature type="domain" description="Amine oxidase" evidence="12">
    <location>
        <begin position="18"/>
        <end position="545"/>
    </location>
</feature>
<comment type="similarity">
    <text evidence="3 11">Belongs to the protoporphyrinogen/coproporphyrinogen oxidase family. Protoporphyrinogen oxidase subfamily.</text>
</comment>
<keyword evidence="8 11" id="KW-0350">Heme biosynthesis</keyword>
<keyword evidence="14" id="KW-1185">Reference proteome</keyword>
<dbReference type="GeneID" id="90040057"/>
<dbReference type="PANTHER" id="PTHR42923:SF3">
    <property type="entry name" value="PROTOPORPHYRINOGEN OXIDASE"/>
    <property type="match status" value="1"/>
</dbReference>
<dbReference type="EMBL" id="JBBJBU010000011">
    <property type="protein sequence ID" value="KAK7203550.1"/>
    <property type="molecule type" value="Genomic_DNA"/>
</dbReference>
<dbReference type="Proteomes" id="UP001498771">
    <property type="component" value="Unassembled WGS sequence"/>
</dbReference>
<dbReference type="NCBIfam" id="TIGR00562">
    <property type="entry name" value="proto_IX_ox"/>
    <property type="match status" value="1"/>
</dbReference>
<evidence type="ECO:0000256" key="7">
    <source>
        <dbReference type="ARBA" id="ARBA00023002"/>
    </source>
</evidence>
<comment type="catalytic activity">
    <reaction evidence="10 11">
        <text>protoporphyrinogen IX + 3 O2 = protoporphyrin IX + 3 H2O2</text>
        <dbReference type="Rhea" id="RHEA:25576"/>
        <dbReference type="ChEBI" id="CHEBI:15379"/>
        <dbReference type="ChEBI" id="CHEBI:16240"/>
        <dbReference type="ChEBI" id="CHEBI:57306"/>
        <dbReference type="ChEBI" id="CHEBI:57307"/>
        <dbReference type="EC" id="1.3.3.4"/>
    </reaction>
</comment>
<evidence type="ECO:0000313" key="13">
    <source>
        <dbReference type="EMBL" id="KAK7203550.1"/>
    </source>
</evidence>
<dbReference type="SUPFAM" id="SSF51905">
    <property type="entry name" value="FAD/NAD(P)-binding domain"/>
    <property type="match status" value="1"/>
</dbReference>
<comment type="caution">
    <text evidence="13">The sequence shown here is derived from an EMBL/GenBank/DDBJ whole genome shotgun (WGS) entry which is preliminary data.</text>
</comment>
<evidence type="ECO:0000256" key="5">
    <source>
        <dbReference type="ARBA" id="ARBA00022630"/>
    </source>
</evidence>
<sequence>MTSALRPISSVAVLGGGISGLSTAYYLSRLLPKTVPITIYEASGRVGGYIESTKLQLPAASIDGAGGEKNEDVLFEHGPRTLRVSKRVSSLNMFDLINSLGMADELIVVPKDSAAARNRYIYYKGRINMIPYSLSSILRFYFSQALFRGMLPEVIREPFRRNQPPKEMREQEDETIGSFMNRRFGPRIADRLMSGVIHGIYAGDIYQLSVRSILEYLWKRERTTGSIIPFPFSWNRKQTQKKDEAETPADVNLYEQRGKDYAVQVVDQHRSFFNRLEGASVVSFTKGMQSIINHLEDYLSALPNVTIKRNMSVTELKNVVDGVMVSTATGESHTYSRVFSAMPARKLAEITEFTAPGLSQCLKRIPSVSVNVVNLFFSKPRLLPVTGFGYLLPRAIPRSDNPERALGVVFDSDTVSKDAGEGKIPGSLQDSVDGTKVTVMLGGHWWDTTKEEGTPAVKDAEEAITNARTLIARQMGVTEEPALAQSTFQESCIPQYVVGHAANLKRIHEAVLGGFGGKVAVVGASYLGVSVNDCVYYSRIAAEDVVAGRRVSGLEASGV</sequence>
<gene>
    <name evidence="13" type="ORF">BZA70DRAFT_296892</name>
</gene>
<dbReference type="InterPro" id="IPR004572">
    <property type="entry name" value="Protoporphyrinogen_oxidase"/>
</dbReference>
<dbReference type="Gene3D" id="3.50.50.60">
    <property type="entry name" value="FAD/NAD(P)-binding domain"/>
    <property type="match status" value="1"/>
</dbReference>
<reference evidence="13 14" key="1">
    <citation type="submission" date="2024-03" db="EMBL/GenBank/DDBJ databases">
        <title>Genome-scale model development and genomic sequencing of the oleaginous clade Lipomyces.</title>
        <authorList>
            <consortium name="Lawrence Berkeley National Laboratory"/>
            <person name="Czajka J.J."/>
            <person name="Han Y."/>
            <person name="Kim J."/>
            <person name="Mondo S.J."/>
            <person name="Hofstad B.A."/>
            <person name="Robles A."/>
            <person name="Haridas S."/>
            <person name="Riley R."/>
            <person name="LaButti K."/>
            <person name="Pangilinan J."/>
            <person name="Andreopoulos W."/>
            <person name="Lipzen A."/>
            <person name="Yan J."/>
            <person name="Wang M."/>
            <person name="Ng V."/>
            <person name="Grigoriev I.V."/>
            <person name="Spatafora J.W."/>
            <person name="Magnuson J.K."/>
            <person name="Baker S.E."/>
            <person name="Pomraning K.R."/>
        </authorList>
    </citation>
    <scope>NUCLEOTIDE SEQUENCE [LARGE SCALE GENOMIC DNA]</scope>
    <source>
        <strain evidence="13 14">Phaff 52-87</strain>
    </source>
</reference>
<dbReference type="EC" id="1.3.3.4" evidence="4 11"/>
<evidence type="ECO:0000259" key="12">
    <source>
        <dbReference type="Pfam" id="PF01593"/>
    </source>
</evidence>
<keyword evidence="9 11" id="KW-0627">Porphyrin biosynthesis</keyword>
<protein>
    <recommendedName>
        <fullName evidence="4 11">Protoporphyrinogen oxidase</fullName>
        <ecNumber evidence="4 11">1.3.3.4</ecNumber>
    </recommendedName>
</protein>
<evidence type="ECO:0000313" key="14">
    <source>
        <dbReference type="Proteomes" id="UP001498771"/>
    </source>
</evidence>